<reference evidence="1 2" key="1">
    <citation type="journal article" date="2015" name="Proc. Natl. Acad. Sci. U.S.A.">
        <title>The resurrection genome of Boea hygrometrica: A blueprint for survival of dehydration.</title>
        <authorList>
            <person name="Xiao L."/>
            <person name="Yang G."/>
            <person name="Zhang L."/>
            <person name="Yang X."/>
            <person name="Zhao S."/>
            <person name="Ji Z."/>
            <person name="Zhou Q."/>
            <person name="Hu M."/>
            <person name="Wang Y."/>
            <person name="Chen M."/>
            <person name="Xu Y."/>
            <person name="Jin H."/>
            <person name="Xiao X."/>
            <person name="Hu G."/>
            <person name="Bao F."/>
            <person name="Hu Y."/>
            <person name="Wan P."/>
            <person name="Li L."/>
            <person name="Deng X."/>
            <person name="Kuang T."/>
            <person name="Xiang C."/>
            <person name="Zhu J.K."/>
            <person name="Oliver M.J."/>
            <person name="He Y."/>
        </authorList>
    </citation>
    <scope>NUCLEOTIDE SEQUENCE [LARGE SCALE GENOMIC DNA]</scope>
    <source>
        <strain evidence="2">cv. XS01</strain>
    </source>
</reference>
<dbReference type="Proteomes" id="UP000250235">
    <property type="component" value="Unassembled WGS sequence"/>
</dbReference>
<sequence>MFRTSYAIHQISAETRRLFTMFSRSLLSTRHPKPQTTAFHHMFSAIHANARENQISPETTAFRSRARIKHPDLTASATTQHSCPNASGNQISLVISSNELQIPCRFHPVNSDFSDRSQTSPTRFHNENSDFTTKIQIFNPRISSSFYAHTSQISQRRIQISRRKLRILVKEAAPVTFNFLRLKSCASFNPALCEIQQTSGIIFHKELGISALRTTQICVPDFEFHNFDFCFVQTLFCTDFTVVIWVTEYSALWVP</sequence>
<dbReference type="AlphaFoldDB" id="A0A2Z7CAB4"/>
<name>A0A2Z7CAB4_9LAMI</name>
<organism evidence="1 2">
    <name type="scientific">Dorcoceras hygrometricum</name>
    <dbReference type="NCBI Taxonomy" id="472368"/>
    <lineage>
        <taxon>Eukaryota</taxon>
        <taxon>Viridiplantae</taxon>
        <taxon>Streptophyta</taxon>
        <taxon>Embryophyta</taxon>
        <taxon>Tracheophyta</taxon>
        <taxon>Spermatophyta</taxon>
        <taxon>Magnoliopsida</taxon>
        <taxon>eudicotyledons</taxon>
        <taxon>Gunneridae</taxon>
        <taxon>Pentapetalae</taxon>
        <taxon>asterids</taxon>
        <taxon>lamiids</taxon>
        <taxon>Lamiales</taxon>
        <taxon>Gesneriaceae</taxon>
        <taxon>Didymocarpoideae</taxon>
        <taxon>Trichosporeae</taxon>
        <taxon>Loxocarpinae</taxon>
        <taxon>Dorcoceras</taxon>
    </lineage>
</organism>
<keyword evidence="2" id="KW-1185">Reference proteome</keyword>
<dbReference type="EMBL" id="KQ997557">
    <property type="protein sequence ID" value="KZV43981.1"/>
    <property type="molecule type" value="Genomic_DNA"/>
</dbReference>
<accession>A0A2Z7CAB4</accession>
<gene>
    <name evidence="1" type="ORF">F511_11173</name>
</gene>
<evidence type="ECO:0000313" key="1">
    <source>
        <dbReference type="EMBL" id="KZV43981.1"/>
    </source>
</evidence>
<evidence type="ECO:0000313" key="2">
    <source>
        <dbReference type="Proteomes" id="UP000250235"/>
    </source>
</evidence>
<protein>
    <submittedName>
        <fullName evidence="1">Uncharacterized protein</fullName>
    </submittedName>
</protein>
<proteinExistence type="predicted"/>